<gene>
    <name evidence="3" type="ORF">PG993_014906</name>
</gene>
<evidence type="ECO:0000313" key="4">
    <source>
        <dbReference type="Proteomes" id="UP001444661"/>
    </source>
</evidence>
<keyword evidence="4" id="KW-1185">Reference proteome</keyword>
<accession>A0ABR1RPF4</accession>
<dbReference type="PANTHER" id="PTHR48104">
    <property type="entry name" value="METACASPASE-4"/>
    <property type="match status" value="1"/>
</dbReference>
<comment type="caution">
    <text evidence="3">The sequence shown here is derived from an EMBL/GenBank/DDBJ whole genome shotgun (WGS) entry which is preliminary data.</text>
</comment>
<feature type="domain" description="Peptidase C14 caspase" evidence="2">
    <location>
        <begin position="14"/>
        <end position="297"/>
    </location>
</feature>
<sequence length="657" mass="73075">MSHSVGSQICETSHYALLVGINGYPNPKNRLNGAVRDAQEFKVLLNDSVEHASVKILTATQSEHTEAFNPSEDRECWPTYDNITAEFNRILAQAPPHSFVYVHFSGHGSHGPSGDNNARETMPLALCVLSGEEGPKPPNRYLWGSELASILKAMVDRELVVTLVLDCCFSGSVKRSDNNGLRFLEYEPNVDAAFPMDSSKSLPYADDIAFSKFRKASMLPNWLANPAGYTVLTACGPTQRALEIRDEASLQHGMLSYFLLRACKQFGGLGCSLGILFQHLQAMIQERAGTQMPCLLGNRTLGLFGRNERQPGFFEAHVAVRRGSDNEVRIPIGEAQNVSLGDLFKLSPLGAKYEGSRRAVTGCVVQVTPLHSVLGPYDAEDDLGARTGWLAQPLTRTSFQRYPVRILSSVPQRDEIENALGKEGFMISPVGVDSQQTPFCFINHSGTDFSILESGTDKTLHLPERPMADANTKGIRDVLEHLIRYQLAKESVSVFQIDISLPYQVYMESNGMRFEAGASIHVSHDDDIYLNVHNNGPHDIYLFVFGFWPFWEVQHIFKRSHSVVPPSQPKRRKITMTVPPGLLKDGQMVSHDLIKVFITTQFTSFNILELPSLGDKMEEIQVRSKESKRGDSDISKESCEVFDFPVRVIKPDAVDQP</sequence>
<proteinExistence type="inferred from homology"/>
<dbReference type="InterPro" id="IPR011600">
    <property type="entry name" value="Pept_C14_caspase"/>
</dbReference>
<dbReference type="PANTHER" id="PTHR48104:SF30">
    <property type="entry name" value="METACASPASE-1"/>
    <property type="match status" value="1"/>
</dbReference>
<evidence type="ECO:0000256" key="1">
    <source>
        <dbReference type="ARBA" id="ARBA00009005"/>
    </source>
</evidence>
<dbReference type="InterPro" id="IPR050452">
    <property type="entry name" value="Metacaspase"/>
</dbReference>
<organism evidence="3 4">
    <name type="scientific">Apiospora rasikravindrae</name>
    <dbReference type="NCBI Taxonomy" id="990691"/>
    <lineage>
        <taxon>Eukaryota</taxon>
        <taxon>Fungi</taxon>
        <taxon>Dikarya</taxon>
        <taxon>Ascomycota</taxon>
        <taxon>Pezizomycotina</taxon>
        <taxon>Sordariomycetes</taxon>
        <taxon>Xylariomycetidae</taxon>
        <taxon>Amphisphaeriales</taxon>
        <taxon>Apiosporaceae</taxon>
        <taxon>Apiospora</taxon>
    </lineage>
</organism>
<reference evidence="3 4" key="1">
    <citation type="submission" date="2023-01" db="EMBL/GenBank/DDBJ databases">
        <title>Analysis of 21 Apiospora genomes using comparative genomics revels a genus with tremendous synthesis potential of carbohydrate active enzymes and secondary metabolites.</title>
        <authorList>
            <person name="Sorensen T."/>
        </authorList>
    </citation>
    <scope>NUCLEOTIDE SEQUENCE [LARGE SCALE GENOMIC DNA]</scope>
    <source>
        <strain evidence="3 4">CBS 33761</strain>
    </source>
</reference>
<dbReference type="Pfam" id="PF00656">
    <property type="entry name" value="Peptidase_C14"/>
    <property type="match status" value="1"/>
</dbReference>
<dbReference type="Proteomes" id="UP001444661">
    <property type="component" value="Unassembled WGS sequence"/>
</dbReference>
<evidence type="ECO:0000313" key="3">
    <source>
        <dbReference type="EMBL" id="KAK8016717.1"/>
    </source>
</evidence>
<protein>
    <submittedName>
        <fullName evidence="3">Caspase</fullName>
    </submittedName>
</protein>
<dbReference type="Gene3D" id="3.40.50.1460">
    <property type="match status" value="1"/>
</dbReference>
<dbReference type="EMBL" id="JAQQWK010000014">
    <property type="protein sequence ID" value="KAK8016717.1"/>
    <property type="molecule type" value="Genomic_DNA"/>
</dbReference>
<name>A0ABR1RPF4_9PEZI</name>
<evidence type="ECO:0000259" key="2">
    <source>
        <dbReference type="Pfam" id="PF00656"/>
    </source>
</evidence>
<comment type="similarity">
    <text evidence="1">Belongs to the peptidase C14B family.</text>
</comment>